<dbReference type="PROSITE" id="PS51462">
    <property type="entry name" value="NUDIX"/>
    <property type="match status" value="1"/>
</dbReference>
<proteinExistence type="inferred from homology"/>
<accession>A0ABQ5XAF7</accession>
<dbReference type="CDD" id="cd00564">
    <property type="entry name" value="TMP_TenI"/>
    <property type="match status" value="1"/>
</dbReference>
<evidence type="ECO:0000256" key="2">
    <source>
        <dbReference type="ARBA" id="ARBA00005582"/>
    </source>
</evidence>
<dbReference type="EC" id="3.6.1.55" evidence="12"/>
<dbReference type="Proteomes" id="UP001156627">
    <property type="component" value="Unassembled WGS sequence"/>
</dbReference>
<dbReference type="Gene3D" id="3.90.79.10">
    <property type="entry name" value="Nucleoside Triphosphate Pyrophosphohydrolase"/>
    <property type="match status" value="1"/>
</dbReference>
<keyword evidence="19" id="KW-1185">Reference proteome</keyword>
<dbReference type="NCBIfam" id="NF006530">
    <property type="entry name" value="PRK08999.1"/>
    <property type="match status" value="1"/>
</dbReference>
<comment type="catalytic activity">
    <reaction evidence="11">
        <text>8-oxo-GTP + H2O = 8-oxo-GMP + diphosphate + H(+)</text>
        <dbReference type="Rhea" id="RHEA:67616"/>
        <dbReference type="ChEBI" id="CHEBI:15377"/>
        <dbReference type="ChEBI" id="CHEBI:15378"/>
        <dbReference type="ChEBI" id="CHEBI:33019"/>
        <dbReference type="ChEBI" id="CHEBI:143553"/>
        <dbReference type="ChEBI" id="CHEBI:145694"/>
    </reaction>
</comment>
<keyword evidence="8" id="KW-0460">Magnesium</keyword>
<feature type="domain" description="Nudix hydrolase" evidence="17">
    <location>
        <begin position="6"/>
        <end position="135"/>
    </location>
</feature>
<evidence type="ECO:0000256" key="13">
    <source>
        <dbReference type="ARBA" id="ARBA00040794"/>
    </source>
</evidence>
<evidence type="ECO:0000256" key="8">
    <source>
        <dbReference type="ARBA" id="ARBA00022842"/>
    </source>
</evidence>
<keyword evidence="3" id="KW-0515">Mutator protein</keyword>
<evidence type="ECO:0000256" key="6">
    <source>
        <dbReference type="ARBA" id="ARBA00022763"/>
    </source>
</evidence>
<dbReference type="InterPro" id="IPR020084">
    <property type="entry name" value="NUDIX_hydrolase_CS"/>
</dbReference>
<sequence>MNDTHSIPLHVMAGVLRDAQGRVLLAQRPAGKHLAGFWEFPGGKLEPGEPPQPALVRELNEELGVLVEPQDGVPLIRIPWHYGDRGLLLDAWQFTRWRGTPMPLEGQALNWQMPWEVDLTTLAPADRPILQALRLPSVYAITPADVSPCDADAWHAHIADAIERGARLIQLRFPLWPAEQVRDLAERLQPLALQHRARLLLNGDIEGARRLGPGVGVHLKAAQLDALTDRPLPWSQLIGASCHDAAQLSLSVHLADFATLSPVAPTASHPDAPALGWPRFQGLAEPAALPVYALGGMAPTLAEQARRHGAQGVAGIGSFW</sequence>
<keyword evidence="6" id="KW-0227">DNA damage</keyword>
<evidence type="ECO:0000259" key="17">
    <source>
        <dbReference type="PROSITE" id="PS51462"/>
    </source>
</evidence>
<comment type="cofactor">
    <cofactor evidence="1">
        <name>Mg(2+)</name>
        <dbReference type="ChEBI" id="CHEBI:18420"/>
    </cofactor>
</comment>
<dbReference type="InterPro" id="IPR047127">
    <property type="entry name" value="MutT-like"/>
</dbReference>
<evidence type="ECO:0000256" key="10">
    <source>
        <dbReference type="ARBA" id="ARBA00035861"/>
    </source>
</evidence>
<evidence type="ECO:0000256" key="7">
    <source>
        <dbReference type="ARBA" id="ARBA00022801"/>
    </source>
</evidence>
<dbReference type="SUPFAM" id="SSF55811">
    <property type="entry name" value="Nudix"/>
    <property type="match status" value="1"/>
</dbReference>
<evidence type="ECO:0000313" key="18">
    <source>
        <dbReference type="EMBL" id="GLQ88608.1"/>
    </source>
</evidence>
<dbReference type="InterPro" id="IPR015797">
    <property type="entry name" value="NUDIX_hydrolase-like_dom_sf"/>
</dbReference>
<dbReference type="Pfam" id="PF14815">
    <property type="entry name" value="NUDIX_4"/>
    <property type="match status" value="1"/>
</dbReference>
<dbReference type="PANTHER" id="PTHR47707">
    <property type="entry name" value="8-OXO-DGTP DIPHOSPHATASE"/>
    <property type="match status" value="1"/>
</dbReference>
<evidence type="ECO:0000256" key="3">
    <source>
        <dbReference type="ARBA" id="ARBA00022457"/>
    </source>
</evidence>
<evidence type="ECO:0000256" key="9">
    <source>
        <dbReference type="ARBA" id="ARBA00023204"/>
    </source>
</evidence>
<evidence type="ECO:0000256" key="5">
    <source>
        <dbReference type="ARBA" id="ARBA00022723"/>
    </source>
</evidence>
<dbReference type="SUPFAM" id="SSF51391">
    <property type="entry name" value="Thiamin phosphate synthase"/>
    <property type="match status" value="1"/>
</dbReference>
<dbReference type="InterPro" id="IPR029119">
    <property type="entry name" value="MutY_C"/>
</dbReference>
<dbReference type="PRINTS" id="PR00502">
    <property type="entry name" value="NUDIXFAMILY"/>
</dbReference>
<keyword evidence="9" id="KW-0234">DNA repair</keyword>
<dbReference type="InterPro" id="IPR036206">
    <property type="entry name" value="ThiamineP_synth_sf"/>
</dbReference>
<evidence type="ECO:0000256" key="12">
    <source>
        <dbReference type="ARBA" id="ARBA00038905"/>
    </source>
</evidence>
<name>A0ABQ5XAF7_9GAMM</name>
<evidence type="ECO:0000256" key="4">
    <source>
        <dbReference type="ARBA" id="ARBA00022705"/>
    </source>
</evidence>
<comment type="catalytic activity">
    <reaction evidence="10">
        <text>8-oxo-dGTP + H2O = 8-oxo-dGMP + diphosphate + H(+)</text>
        <dbReference type="Rhea" id="RHEA:31575"/>
        <dbReference type="ChEBI" id="CHEBI:15377"/>
        <dbReference type="ChEBI" id="CHEBI:15378"/>
        <dbReference type="ChEBI" id="CHEBI:33019"/>
        <dbReference type="ChEBI" id="CHEBI:63224"/>
        <dbReference type="ChEBI" id="CHEBI:77896"/>
        <dbReference type="EC" id="3.6.1.55"/>
    </reaction>
</comment>
<comment type="caution">
    <text evidence="18">The sequence shown here is derived from an EMBL/GenBank/DDBJ whole genome shotgun (WGS) entry which is preliminary data.</text>
</comment>
<keyword evidence="5" id="KW-0479">Metal-binding</keyword>
<gene>
    <name evidence="18" type="ORF">GCM10007898_21780</name>
</gene>
<keyword evidence="4" id="KW-0235">DNA replication</keyword>
<reference evidence="19" key="1">
    <citation type="journal article" date="2019" name="Int. J. Syst. Evol. Microbiol.">
        <title>The Global Catalogue of Microorganisms (GCM) 10K type strain sequencing project: providing services to taxonomists for standard genome sequencing and annotation.</title>
        <authorList>
            <consortium name="The Broad Institute Genomics Platform"/>
            <consortium name="The Broad Institute Genome Sequencing Center for Infectious Disease"/>
            <person name="Wu L."/>
            <person name="Ma J."/>
        </authorList>
    </citation>
    <scope>NUCLEOTIDE SEQUENCE [LARGE SCALE GENOMIC DNA]</scope>
    <source>
        <strain evidence="19">NBRC 111981</strain>
    </source>
</reference>
<protein>
    <recommendedName>
        <fullName evidence="13">8-oxo-dGTP diphosphatase</fullName>
        <ecNumber evidence="12">3.6.1.55</ecNumber>
    </recommendedName>
    <alternativeName>
        <fullName evidence="16">7,8-dihydro-8-oxoguanine-triphosphatase</fullName>
    </alternativeName>
    <alternativeName>
        <fullName evidence="15">Mutator protein MutT</fullName>
    </alternativeName>
    <alternativeName>
        <fullName evidence="14">dGTP pyrophosphohydrolase</fullName>
    </alternativeName>
</protein>
<dbReference type="InterPro" id="IPR000086">
    <property type="entry name" value="NUDIX_hydrolase_dom"/>
</dbReference>
<evidence type="ECO:0000256" key="14">
    <source>
        <dbReference type="ARBA" id="ARBA00041592"/>
    </source>
</evidence>
<dbReference type="InterPro" id="IPR013785">
    <property type="entry name" value="Aldolase_TIM"/>
</dbReference>
<evidence type="ECO:0000313" key="19">
    <source>
        <dbReference type="Proteomes" id="UP001156627"/>
    </source>
</evidence>
<dbReference type="Gene3D" id="3.20.20.70">
    <property type="entry name" value="Aldolase class I"/>
    <property type="match status" value="1"/>
</dbReference>
<dbReference type="EMBL" id="BSOA01000018">
    <property type="protein sequence ID" value="GLQ88608.1"/>
    <property type="molecule type" value="Genomic_DNA"/>
</dbReference>
<organism evidence="18 19">
    <name type="scientific">Dyella flagellata</name>
    <dbReference type="NCBI Taxonomy" id="1867833"/>
    <lineage>
        <taxon>Bacteria</taxon>
        <taxon>Pseudomonadati</taxon>
        <taxon>Pseudomonadota</taxon>
        <taxon>Gammaproteobacteria</taxon>
        <taxon>Lysobacterales</taxon>
        <taxon>Rhodanobacteraceae</taxon>
        <taxon>Dyella</taxon>
    </lineage>
</organism>
<keyword evidence="7" id="KW-0378">Hydrolase</keyword>
<dbReference type="RefSeq" id="WP_284332045.1">
    <property type="nucleotide sequence ID" value="NZ_BSOA01000018.1"/>
</dbReference>
<dbReference type="Pfam" id="PF02581">
    <property type="entry name" value="TMP-TENI"/>
    <property type="match status" value="1"/>
</dbReference>
<evidence type="ECO:0000256" key="11">
    <source>
        <dbReference type="ARBA" id="ARBA00036904"/>
    </source>
</evidence>
<dbReference type="InterPro" id="IPR020476">
    <property type="entry name" value="Nudix_hydrolase"/>
</dbReference>
<evidence type="ECO:0000256" key="16">
    <source>
        <dbReference type="ARBA" id="ARBA00042798"/>
    </source>
</evidence>
<evidence type="ECO:0000256" key="15">
    <source>
        <dbReference type="ARBA" id="ARBA00041979"/>
    </source>
</evidence>
<dbReference type="PANTHER" id="PTHR47707:SF1">
    <property type="entry name" value="NUDIX HYDROLASE FAMILY PROTEIN"/>
    <property type="match status" value="1"/>
</dbReference>
<comment type="similarity">
    <text evidence="2">Belongs to the Nudix hydrolase family.</text>
</comment>
<dbReference type="CDD" id="cd03425">
    <property type="entry name" value="NUDIX_MutT_NudA_like"/>
    <property type="match status" value="1"/>
</dbReference>
<dbReference type="PROSITE" id="PS00893">
    <property type="entry name" value="NUDIX_BOX"/>
    <property type="match status" value="1"/>
</dbReference>
<dbReference type="InterPro" id="IPR022998">
    <property type="entry name" value="ThiamineP_synth_TenI"/>
</dbReference>
<evidence type="ECO:0000256" key="1">
    <source>
        <dbReference type="ARBA" id="ARBA00001946"/>
    </source>
</evidence>